<evidence type="ECO:0000256" key="1">
    <source>
        <dbReference type="ARBA" id="ARBA00004251"/>
    </source>
</evidence>
<dbReference type="Ensembl" id="ENSGMOT00000054824.1">
    <property type="protein sequence ID" value="ENSGMOP00000025232.1"/>
    <property type="gene ID" value="ENSGMOG00000015439.2"/>
</dbReference>
<evidence type="ECO:0000256" key="9">
    <source>
        <dbReference type="ARBA" id="ARBA00022777"/>
    </source>
</evidence>
<evidence type="ECO:0000256" key="18">
    <source>
        <dbReference type="ARBA" id="ARBA00061639"/>
    </source>
</evidence>
<keyword evidence="5" id="KW-0808">Transferase</keyword>
<dbReference type="Pfam" id="PF00754">
    <property type="entry name" value="F5_F8_type_C"/>
    <property type="match status" value="1"/>
</dbReference>
<gene>
    <name evidence="22" type="primary">ddr2a</name>
</gene>
<dbReference type="InterPro" id="IPR000719">
    <property type="entry name" value="Prot_kinase_dom"/>
</dbReference>
<dbReference type="CDD" id="cd00057">
    <property type="entry name" value="FA58C"/>
    <property type="match status" value="1"/>
</dbReference>
<dbReference type="Gene3D" id="3.30.200.20">
    <property type="entry name" value="Phosphorylase Kinase, domain 1"/>
    <property type="match status" value="1"/>
</dbReference>
<accession>A0A8C5FBV1</accession>
<feature type="transmembrane region" description="Helical" evidence="19">
    <location>
        <begin position="353"/>
        <end position="374"/>
    </location>
</feature>
<dbReference type="FunFam" id="2.60.120.260:FF:000007">
    <property type="entry name" value="Discoidin domain receptor tyrosine kinase 1"/>
    <property type="match status" value="1"/>
</dbReference>
<comment type="catalytic activity">
    <reaction evidence="17">
        <text>L-tyrosyl-[protein] + ATP = O-phospho-L-tyrosyl-[protein] + ADP + H(+)</text>
        <dbReference type="Rhea" id="RHEA:10596"/>
        <dbReference type="Rhea" id="RHEA-COMP:10136"/>
        <dbReference type="Rhea" id="RHEA-COMP:20101"/>
        <dbReference type="ChEBI" id="CHEBI:15378"/>
        <dbReference type="ChEBI" id="CHEBI:30616"/>
        <dbReference type="ChEBI" id="CHEBI:46858"/>
        <dbReference type="ChEBI" id="CHEBI:61978"/>
        <dbReference type="ChEBI" id="CHEBI:456216"/>
        <dbReference type="EC" id="2.7.10.1"/>
    </reaction>
</comment>
<evidence type="ECO:0000256" key="10">
    <source>
        <dbReference type="ARBA" id="ARBA00022840"/>
    </source>
</evidence>
<dbReference type="GO" id="GO:0010976">
    <property type="term" value="P:positive regulation of neuron projection development"/>
    <property type="evidence" value="ECO:0007669"/>
    <property type="project" value="TreeGrafter"/>
</dbReference>
<dbReference type="InterPro" id="IPR011009">
    <property type="entry name" value="Kinase-like_dom_sf"/>
</dbReference>
<dbReference type="GO" id="GO:0005518">
    <property type="term" value="F:collagen binding"/>
    <property type="evidence" value="ECO:0007669"/>
    <property type="project" value="TreeGrafter"/>
</dbReference>
<sequence length="769" mass="86136">PHHFIPPVASCLPSGVCRYPLGMSGRQIQDEDISASSQWSESTAARYGRLEQEEADGAWCPEGTLEPDTLKEFLQVDLRSLTFITLVGTQGRHAGGIGNEFAHRYQLQYSRDGSRWAVWRDRTGQQVIAGNRNAYDIVLKDLEPPVIARSVRFIPVTDHSMNVCMRVELYGCEWLDGLVSYNAPVGEQMNLPSFPVYLNDSVYDGAVIHSMTEGLGQLTDGVCGLDDFTQSQVYNAWPGYDYVAWTNESFPSGYVEIMFEFDRVRNFTTMKVHCNNIEADWEAAPLVFRAAVDGVDPSARFLTVDLANHMASAIRCQFYFADTWMMFSEITFQSGTLGGGHPTHKVDDSNTTILIGCLVAIIFILVAIIVIILWRQVWQKMIEKVSFVKRTWPEARAVVTSSSKILFAVKSASTSAAASKPPGTPAAPDGVPHYAEADIVHLQGVTGGNTYAIPAVAMDLLSGKDVAAEEFPRKLLTFKEKLGEGQFGEVHLCEAEGLQEFMAEEFSFDVDEGQPVLVAVKMLRADASKNARNDFLKEIKIMSRLKDPNIIRLLAVCIYSDPLSMITEYMENGDLNQFLSRHQAPGPLAALSTAPTVSFSDLCDMVTQIASGMKYLSSLNFVHRDLATRNCLVGKSYTIKIADFGMSRNLYSSDYYRIQGRAVLPIRWMSWESILLGKFTTASDVWAFGVTVWEMLTFCQEQPYSQLNDEQVIENTGEFFRDQKRQIYLPQPVLCPDPLYKTMLSCWRRNSKERPSFQEIHRALLESQP</sequence>
<feature type="domain" description="F5/8 type C" evidence="21">
    <location>
        <begin position="17"/>
        <end position="172"/>
    </location>
</feature>
<dbReference type="PROSITE" id="PS01285">
    <property type="entry name" value="FA58C_1"/>
    <property type="match status" value="1"/>
</dbReference>
<keyword evidence="13" id="KW-0829">Tyrosine-protein kinase</keyword>
<dbReference type="PANTHER" id="PTHR24416:SF295">
    <property type="entry name" value="DISCOIDIN DOMAIN-CONTAINING RECEPTOR 2"/>
    <property type="match status" value="1"/>
</dbReference>
<dbReference type="Proteomes" id="UP000694546">
    <property type="component" value="Chromosome 12"/>
</dbReference>
<dbReference type="GO" id="GO:0005524">
    <property type="term" value="F:ATP binding"/>
    <property type="evidence" value="ECO:0007669"/>
    <property type="project" value="UniProtKB-KW"/>
</dbReference>
<evidence type="ECO:0000259" key="21">
    <source>
        <dbReference type="PROSITE" id="PS50022"/>
    </source>
</evidence>
<evidence type="ECO:0000313" key="22">
    <source>
        <dbReference type="Ensembl" id="ENSGMOP00000025232.1"/>
    </source>
</evidence>
<dbReference type="PROSITE" id="PS50022">
    <property type="entry name" value="FA58C_3"/>
    <property type="match status" value="1"/>
</dbReference>
<dbReference type="GO" id="GO:0038062">
    <property type="term" value="F:protein tyrosine kinase collagen receptor activity"/>
    <property type="evidence" value="ECO:0007669"/>
    <property type="project" value="TreeGrafter"/>
</dbReference>
<evidence type="ECO:0000259" key="20">
    <source>
        <dbReference type="PROSITE" id="PS50011"/>
    </source>
</evidence>
<dbReference type="InterPro" id="IPR048525">
    <property type="entry name" value="DDR1-2_DS-like"/>
</dbReference>
<keyword evidence="14" id="KW-1015">Disulfide bond</keyword>
<keyword evidence="16" id="KW-0325">Glycoprotein</keyword>
<dbReference type="InterPro" id="IPR008266">
    <property type="entry name" value="Tyr_kinase_AS"/>
</dbReference>
<dbReference type="Pfam" id="PF21114">
    <property type="entry name" value="DDR1-2_DS-like"/>
    <property type="match status" value="2"/>
</dbReference>
<protein>
    <recommendedName>
        <fullName evidence="2">receptor protein-tyrosine kinase</fullName>
        <ecNumber evidence="2">2.7.10.1</ecNumber>
    </recommendedName>
</protein>
<dbReference type="PROSITE" id="PS01286">
    <property type="entry name" value="FA58C_2"/>
    <property type="match status" value="1"/>
</dbReference>
<reference evidence="22" key="2">
    <citation type="submission" date="2025-09" db="UniProtKB">
        <authorList>
            <consortium name="Ensembl"/>
        </authorList>
    </citation>
    <scope>IDENTIFICATION</scope>
</reference>
<keyword evidence="15" id="KW-0675">Receptor</keyword>
<name>A0A8C5FBV1_GADMO</name>
<dbReference type="GO" id="GO:0005886">
    <property type="term" value="C:plasma membrane"/>
    <property type="evidence" value="ECO:0007669"/>
    <property type="project" value="UniProtKB-SubCell"/>
</dbReference>
<evidence type="ECO:0000256" key="5">
    <source>
        <dbReference type="ARBA" id="ARBA00022679"/>
    </source>
</evidence>
<dbReference type="InterPro" id="IPR020635">
    <property type="entry name" value="Tyr_kinase_cat_dom"/>
</dbReference>
<keyword evidence="11 19" id="KW-1133">Transmembrane helix</keyword>
<evidence type="ECO:0000256" key="11">
    <source>
        <dbReference type="ARBA" id="ARBA00022989"/>
    </source>
</evidence>
<dbReference type="SUPFAM" id="SSF56112">
    <property type="entry name" value="Protein kinase-like (PK-like)"/>
    <property type="match status" value="1"/>
</dbReference>
<keyword evidence="7" id="KW-0732">Signal</keyword>
<dbReference type="PANTHER" id="PTHR24416">
    <property type="entry name" value="TYROSINE-PROTEIN KINASE RECEPTOR"/>
    <property type="match status" value="1"/>
</dbReference>
<evidence type="ECO:0000256" key="14">
    <source>
        <dbReference type="ARBA" id="ARBA00023157"/>
    </source>
</evidence>
<dbReference type="EC" id="2.7.10.1" evidence="2"/>
<evidence type="ECO:0000256" key="7">
    <source>
        <dbReference type="ARBA" id="ARBA00022729"/>
    </source>
</evidence>
<evidence type="ECO:0000256" key="15">
    <source>
        <dbReference type="ARBA" id="ARBA00023170"/>
    </source>
</evidence>
<dbReference type="InterPro" id="IPR008979">
    <property type="entry name" value="Galactose-bd-like_sf"/>
</dbReference>
<dbReference type="InterPro" id="IPR001245">
    <property type="entry name" value="Ser-Thr/Tyr_kinase_cat_dom"/>
</dbReference>
<dbReference type="Gene3D" id="2.60.120.260">
    <property type="entry name" value="Galactose-binding domain-like"/>
    <property type="match status" value="1"/>
</dbReference>
<evidence type="ECO:0000256" key="13">
    <source>
        <dbReference type="ARBA" id="ARBA00023137"/>
    </source>
</evidence>
<keyword evidence="4" id="KW-0597">Phosphoprotein</keyword>
<comment type="subcellular location">
    <subcellularLocation>
        <location evidence="1">Cell membrane</location>
        <topology evidence="1">Single-pass type I membrane protein</topology>
    </subcellularLocation>
</comment>
<feature type="domain" description="Protein kinase" evidence="20">
    <location>
        <begin position="476"/>
        <end position="764"/>
    </location>
</feature>
<dbReference type="FunFam" id="3.30.200.20:FF:000082">
    <property type="entry name" value="Epithelial discoidin domain-containing receptor 1"/>
    <property type="match status" value="1"/>
</dbReference>
<dbReference type="Gene3D" id="1.10.510.10">
    <property type="entry name" value="Transferase(Phosphotransferase) domain 1"/>
    <property type="match status" value="1"/>
</dbReference>
<evidence type="ECO:0000256" key="17">
    <source>
        <dbReference type="ARBA" id="ARBA00051243"/>
    </source>
</evidence>
<evidence type="ECO:0000313" key="23">
    <source>
        <dbReference type="Proteomes" id="UP000694546"/>
    </source>
</evidence>
<dbReference type="InterPro" id="IPR050122">
    <property type="entry name" value="RTK"/>
</dbReference>
<dbReference type="Pfam" id="PF07714">
    <property type="entry name" value="PK_Tyr_Ser-Thr"/>
    <property type="match status" value="1"/>
</dbReference>
<evidence type="ECO:0000256" key="4">
    <source>
        <dbReference type="ARBA" id="ARBA00022553"/>
    </source>
</evidence>
<dbReference type="SMART" id="SM00219">
    <property type="entry name" value="TyrKc"/>
    <property type="match status" value="1"/>
</dbReference>
<evidence type="ECO:0000256" key="6">
    <source>
        <dbReference type="ARBA" id="ARBA00022692"/>
    </source>
</evidence>
<dbReference type="InterPro" id="IPR000421">
    <property type="entry name" value="FA58C"/>
</dbReference>
<dbReference type="PROSITE" id="PS50011">
    <property type="entry name" value="PROTEIN_KINASE_DOM"/>
    <property type="match status" value="1"/>
</dbReference>
<dbReference type="GO" id="GO:0043235">
    <property type="term" value="C:receptor complex"/>
    <property type="evidence" value="ECO:0007669"/>
    <property type="project" value="TreeGrafter"/>
</dbReference>
<keyword evidence="9" id="KW-0418">Kinase</keyword>
<dbReference type="AlphaFoldDB" id="A0A8C5FBV1"/>
<keyword evidence="6 19" id="KW-0812">Transmembrane</keyword>
<dbReference type="SUPFAM" id="SSF49785">
    <property type="entry name" value="Galactose-binding domain-like"/>
    <property type="match status" value="1"/>
</dbReference>
<keyword evidence="8" id="KW-0547">Nucleotide-binding</keyword>
<dbReference type="Gene3D" id="2.60.120.1190">
    <property type="match status" value="1"/>
</dbReference>
<evidence type="ECO:0000256" key="19">
    <source>
        <dbReference type="SAM" id="Phobius"/>
    </source>
</evidence>
<organism evidence="22 23">
    <name type="scientific">Gadus morhua</name>
    <name type="common">Atlantic cod</name>
    <dbReference type="NCBI Taxonomy" id="8049"/>
    <lineage>
        <taxon>Eukaryota</taxon>
        <taxon>Metazoa</taxon>
        <taxon>Chordata</taxon>
        <taxon>Craniata</taxon>
        <taxon>Vertebrata</taxon>
        <taxon>Euteleostomi</taxon>
        <taxon>Actinopterygii</taxon>
        <taxon>Neopterygii</taxon>
        <taxon>Teleostei</taxon>
        <taxon>Neoteleostei</taxon>
        <taxon>Acanthomorphata</taxon>
        <taxon>Zeiogadaria</taxon>
        <taxon>Gadariae</taxon>
        <taxon>Gadiformes</taxon>
        <taxon>Gadoidei</taxon>
        <taxon>Gadidae</taxon>
        <taxon>Gadus</taxon>
    </lineage>
</organism>
<keyword evidence="12 19" id="KW-0472">Membrane</keyword>
<dbReference type="FunFam" id="1.10.510.10:FF:000053">
    <property type="entry name" value="Epithelial discoidin domain-containing receptor 1"/>
    <property type="match status" value="1"/>
</dbReference>
<evidence type="ECO:0000256" key="8">
    <source>
        <dbReference type="ARBA" id="ARBA00022741"/>
    </source>
</evidence>
<evidence type="ECO:0000256" key="12">
    <source>
        <dbReference type="ARBA" id="ARBA00023136"/>
    </source>
</evidence>
<dbReference type="PROSITE" id="PS00109">
    <property type="entry name" value="PROTEIN_KINASE_TYR"/>
    <property type="match status" value="1"/>
</dbReference>
<dbReference type="GeneTree" id="ENSGT00940000154842"/>
<evidence type="ECO:0000256" key="16">
    <source>
        <dbReference type="ARBA" id="ARBA00023180"/>
    </source>
</evidence>
<comment type="similarity">
    <text evidence="18">Belongs to the protein kinase superfamily. Tyr protein kinase family. Insulin receptor subfamily.</text>
</comment>
<evidence type="ECO:0000256" key="3">
    <source>
        <dbReference type="ARBA" id="ARBA00022475"/>
    </source>
</evidence>
<proteinExistence type="inferred from homology"/>
<dbReference type="SMART" id="SM00231">
    <property type="entry name" value="FA58C"/>
    <property type="match status" value="1"/>
</dbReference>
<dbReference type="InterPro" id="IPR002011">
    <property type="entry name" value="Tyr_kinase_rcpt_2_CS"/>
</dbReference>
<evidence type="ECO:0000256" key="2">
    <source>
        <dbReference type="ARBA" id="ARBA00011902"/>
    </source>
</evidence>
<keyword evidence="10" id="KW-0067">ATP-binding</keyword>
<keyword evidence="3" id="KW-1003">Cell membrane</keyword>
<reference evidence="22" key="1">
    <citation type="submission" date="2025-08" db="UniProtKB">
        <authorList>
            <consortium name="Ensembl"/>
        </authorList>
    </citation>
    <scope>IDENTIFICATION</scope>
</reference>
<dbReference type="PRINTS" id="PR00109">
    <property type="entry name" value="TYRKINASE"/>
</dbReference>
<dbReference type="PROSITE" id="PS00239">
    <property type="entry name" value="RECEPTOR_TYR_KIN_II"/>
    <property type="match status" value="1"/>
</dbReference>
<keyword evidence="23" id="KW-1185">Reference proteome</keyword>
<dbReference type="GO" id="GO:0051897">
    <property type="term" value="P:positive regulation of phosphatidylinositol 3-kinase/protein kinase B signal transduction"/>
    <property type="evidence" value="ECO:0007669"/>
    <property type="project" value="TreeGrafter"/>
</dbReference>